<sequence length="468" mass="54210">MKDYLYRFRENDIESFLYWLNDKLVLQGYKIFAGNPLLFSQDTTLFAYGFQSQIQSRKMEQHQSFCLYATHGISSRSMEVLYTLLVTDLLTGKGYPVAYVVTNDQSVGPVNQWLVYLRDNCNFAPTAITIDCSLAEVNAIKAAFRNQVVIHYRAFHVWRAWKDNLGAKLSLPTSISNTEATEKIEGFKLKIENHTELLDYFTRYWFNNEEVVKRWGAPFIKEIHKSFVTNNYIESWHNQLKAVYFERLRINRLDRLAFVLTNDVEYCFAEEYNRIIANIGPRKAYMASQISNENFISMIRNPQGSFTNADDNNNGPWKIQSFDPNKPRTTYQVRVINNVICTCLCPDFKKTQIAFKHMCLLKRYTSTPLKIEVDINENDENNLEDNLEGDLEETTSVLSNSAAIDMALSRISALHHSKRDIEKFKTIPGVNAAGLEPLNSAIQNALDQIESIRNSHPSFFLRQNRQWN</sequence>
<accession>A0A8H7QUF8</accession>
<keyword evidence="2" id="KW-1185">Reference proteome</keyword>
<dbReference type="AlphaFoldDB" id="A0A8H7QUF8"/>
<gene>
    <name evidence="1" type="ORF">INT46_009300</name>
</gene>
<comment type="caution">
    <text evidence="1">The sequence shown here is derived from an EMBL/GenBank/DDBJ whole genome shotgun (WGS) entry which is preliminary data.</text>
</comment>
<organism evidence="1 2">
    <name type="scientific">Mucor plumbeus</name>
    <dbReference type="NCBI Taxonomy" id="97098"/>
    <lineage>
        <taxon>Eukaryota</taxon>
        <taxon>Fungi</taxon>
        <taxon>Fungi incertae sedis</taxon>
        <taxon>Mucoromycota</taxon>
        <taxon>Mucoromycotina</taxon>
        <taxon>Mucoromycetes</taxon>
        <taxon>Mucorales</taxon>
        <taxon>Mucorineae</taxon>
        <taxon>Mucoraceae</taxon>
        <taxon>Mucor</taxon>
    </lineage>
</organism>
<dbReference type="Proteomes" id="UP000650833">
    <property type="component" value="Unassembled WGS sequence"/>
</dbReference>
<dbReference type="OrthoDB" id="2430203at2759"/>
<dbReference type="EMBL" id="JAEPRC010000373">
    <property type="protein sequence ID" value="KAG2198926.1"/>
    <property type="molecule type" value="Genomic_DNA"/>
</dbReference>
<dbReference type="PANTHER" id="PTHR33977">
    <property type="entry name" value="ZINC ION BINDING PROTEIN"/>
    <property type="match status" value="1"/>
</dbReference>
<protein>
    <recommendedName>
        <fullName evidence="3">MULE transposase domain-containing protein</fullName>
    </recommendedName>
</protein>
<proteinExistence type="predicted"/>
<evidence type="ECO:0000313" key="1">
    <source>
        <dbReference type="EMBL" id="KAG2198926.1"/>
    </source>
</evidence>
<reference evidence="1" key="1">
    <citation type="submission" date="2020-12" db="EMBL/GenBank/DDBJ databases">
        <title>Metabolic potential, ecology and presence of endohyphal bacteria is reflected in genomic diversity of Mucoromycotina.</title>
        <authorList>
            <person name="Muszewska A."/>
            <person name="Okrasinska A."/>
            <person name="Steczkiewicz K."/>
            <person name="Drgas O."/>
            <person name="Orlowska M."/>
            <person name="Perlinska-Lenart U."/>
            <person name="Aleksandrzak-Piekarczyk T."/>
            <person name="Szatraj K."/>
            <person name="Zielenkiewicz U."/>
            <person name="Pilsyk S."/>
            <person name="Malc E."/>
            <person name="Mieczkowski P."/>
            <person name="Kruszewska J.S."/>
            <person name="Biernat P."/>
            <person name="Pawlowska J."/>
        </authorList>
    </citation>
    <scope>NUCLEOTIDE SEQUENCE</scope>
    <source>
        <strain evidence="1">CBS 226.32</strain>
    </source>
</reference>
<evidence type="ECO:0000313" key="2">
    <source>
        <dbReference type="Proteomes" id="UP000650833"/>
    </source>
</evidence>
<name>A0A8H7QUF8_9FUNG</name>
<evidence type="ECO:0008006" key="3">
    <source>
        <dbReference type="Google" id="ProtNLM"/>
    </source>
</evidence>
<dbReference type="PANTHER" id="PTHR33977:SF1">
    <property type="entry name" value="ZINC ION BINDING PROTEIN"/>
    <property type="match status" value="1"/>
</dbReference>